<proteinExistence type="predicted"/>
<feature type="region of interest" description="Disordered" evidence="1">
    <location>
        <begin position="15"/>
        <end position="46"/>
    </location>
</feature>
<evidence type="ECO:0000259" key="2">
    <source>
        <dbReference type="Pfam" id="PF20041"/>
    </source>
</evidence>
<dbReference type="Proteomes" id="UP001168552">
    <property type="component" value="Unassembled WGS sequence"/>
</dbReference>
<keyword evidence="4" id="KW-1185">Reference proteome</keyword>
<organism evidence="3 4">
    <name type="scientific">Shiella aurantiaca</name>
    <dbReference type="NCBI Taxonomy" id="3058365"/>
    <lineage>
        <taxon>Bacteria</taxon>
        <taxon>Pseudomonadati</taxon>
        <taxon>Bacteroidota</taxon>
        <taxon>Cytophagia</taxon>
        <taxon>Cytophagales</taxon>
        <taxon>Shiellaceae</taxon>
        <taxon>Shiella</taxon>
    </lineage>
</organism>
<comment type="caution">
    <text evidence="3">The sequence shown here is derived from an EMBL/GenBank/DDBJ whole genome shotgun (WGS) entry which is preliminary data.</text>
</comment>
<feature type="non-terminal residue" evidence="3">
    <location>
        <position position="1"/>
    </location>
</feature>
<feature type="domain" description="DUF6443" evidence="2">
    <location>
        <begin position="2"/>
        <end position="64"/>
    </location>
</feature>
<gene>
    <name evidence="3" type="ORF">QWY31_16500</name>
</gene>
<protein>
    <submittedName>
        <fullName evidence="3">DUF6443 domain-containing protein</fullName>
    </submittedName>
</protein>
<feature type="non-terminal residue" evidence="3">
    <location>
        <position position="312"/>
    </location>
</feature>
<reference evidence="3" key="1">
    <citation type="submission" date="2023-06" db="EMBL/GenBank/DDBJ databases">
        <title>Cytophagales bacterium Strain LB-30, isolated from soil.</title>
        <authorList>
            <person name="Liu B."/>
        </authorList>
    </citation>
    <scope>NUCLEOTIDE SEQUENCE</scope>
    <source>
        <strain evidence="3">LB-30</strain>
    </source>
</reference>
<evidence type="ECO:0000313" key="4">
    <source>
        <dbReference type="Proteomes" id="UP001168552"/>
    </source>
</evidence>
<dbReference type="Pfam" id="PF20041">
    <property type="entry name" value="DUF6443"/>
    <property type="match status" value="1"/>
</dbReference>
<evidence type="ECO:0000256" key="1">
    <source>
        <dbReference type="SAM" id="MobiDB-lite"/>
    </source>
</evidence>
<name>A0ABT8F9F8_9BACT</name>
<dbReference type="InterPro" id="IPR045619">
    <property type="entry name" value="DUF6443"/>
</dbReference>
<dbReference type="Gene3D" id="2.180.10.10">
    <property type="entry name" value="RHS repeat-associated core"/>
    <property type="match status" value="1"/>
</dbReference>
<dbReference type="EMBL" id="JAUHJS010000017">
    <property type="protein sequence ID" value="MDN4167107.1"/>
    <property type="molecule type" value="Genomic_DNA"/>
</dbReference>
<dbReference type="RefSeq" id="WP_320005643.1">
    <property type="nucleotide sequence ID" value="NZ_JAUHJS010000017.1"/>
</dbReference>
<evidence type="ECO:0000313" key="3">
    <source>
        <dbReference type="EMBL" id="MDN4167107.1"/>
    </source>
</evidence>
<accession>A0ABT8F9F8</accession>
<sequence length="312" mass="35106">YKNDWESAQSAFYGSGTTTDRIANDSKPYSQTDYEASPLNRPDKNYAPGADWHTANTSVRHGYHVNVHGTGSGQEKVIAWDINTSGSLIRHAAVTGYVYSGGYYYSGQLQIKSTKDENGNEVREYTDKLGRIVLKKVQDAASPVLSTDLDWAQTYYVYDDFGNLRFVLQPELVKTLAQGTSAPNADQLNYFVFQYRYDGRQRMISKKVPGSGWVEMLYDPWDRLVLSQDAVQLGKANKEYTYTKYDALNRPILTGIWTTSTAIATLRTQAMAHNTRHENRTTGNIGYTLNQSYPTGATDANKVLSATYYDDY</sequence>
<feature type="compositionally biased region" description="Polar residues" evidence="1">
    <location>
        <begin position="15"/>
        <end position="34"/>
    </location>
</feature>